<reference evidence="18" key="1">
    <citation type="submission" date="2025-08" db="UniProtKB">
        <authorList>
            <consortium name="RefSeq"/>
        </authorList>
    </citation>
    <scope>IDENTIFICATION</scope>
    <source>
        <tissue evidence="18">Blood</tissue>
    </source>
</reference>
<evidence type="ECO:0000256" key="15">
    <source>
        <dbReference type="SAM" id="Phobius"/>
    </source>
</evidence>
<protein>
    <recommendedName>
        <fullName evidence="3">Prolactin receptor</fullName>
    </recommendedName>
</protein>
<dbReference type="GO" id="GO:0004896">
    <property type="term" value="F:cytokine receptor activity"/>
    <property type="evidence" value="ECO:0007669"/>
    <property type="project" value="TreeGrafter"/>
</dbReference>
<dbReference type="KEGG" id="pgut:117679992"/>
<dbReference type="InterPro" id="IPR013783">
    <property type="entry name" value="Ig-like_fold"/>
</dbReference>
<evidence type="ECO:0000256" key="3">
    <source>
        <dbReference type="ARBA" id="ARBA00019818"/>
    </source>
</evidence>
<keyword evidence="12 18" id="KW-0675">Receptor</keyword>
<keyword evidence="9 15" id="KW-1133">Transmembrane helix</keyword>
<dbReference type="SMART" id="SM00060">
    <property type="entry name" value="FN3"/>
    <property type="match status" value="4"/>
</dbReference>
<proteinExistence type="inferred from homology"/>
<evidence type="ECO:0000256" key="11">
    <source>
        <dbReference type="ARBA" id="ARBA00023157"/>
    </source>
</evidence>
<dbReference type="Gene3D" id="2.60.40.10">
    <property type="entry name" value="Immunoglobulins"/>
    <property type="match status" value="4"/>
</dbReference>
<evidence type="ECO:0000313" key="18">
    <source>
        <dbReference type="RefSeq" id="XP_034298292.1"/>
    </source>
</evidence>
<evidence type="ECO:0000256" key="6">
    <source>
        <dbReference type="ARBA" id="ARBA00022729"/>
    </source>
</evidence>
<dbReference type="Proteomes" id="UP001652622">
    <property type="component" value="Unplaced"/>
</dbReference>
<dbReference type="InterPro" id="IPR003961">
    <property type="entry name" value="FN3_dom"/>
</dbReference>
<feature type="compositionally biased region" description="Polar residues" evidence="14">
    <location>
        <begin position="645"/>
        <end position="656"/>
    </location>
</feature>
<evidence type="ECO:0000256" key="1">
    <source>
        <dbReference type="ARBA" id="ARBA00004479"/>
    </source>
</evidence>
<sequence>MCPISYQLSLLPANEQRLEKLHQIYFVNSNFFLEVKVGTGMKLWQSILEAFVLLPYLNVWLVDGQSPPGKPRIVSCLSQGNETFTCRWEPNSDGGLPTNYTLLYNTVGKEEIHECPDYLSAGPNSCYFNQRITRLWQTYNISVKATNDAGSNLSDPHYVDVKEMVKPNPPMNLSLEIKMINGIMYMWTKWSPSPRLNDSARCNYELRLKSVEGKEWENYFVGQQLQYKISQLHPGMKYTAQVRCVTDRGGRSVWSPERYIHFHSDQPPGKPIFIGCRSPEKETFTCWWKASSEGSLPKNYTLLYNTERDKKYYECPDYTTAGTNSCYFDKKHTSLWMMYNFTLKAMNEMGSSVADPYYVDVANIVQPDPPENLSLEFEKKVYGQYVLLTWNPPSLGDVKSGWLTLEYELHIKPEEGQEWEKIFVGQRTSYKMFSVNPGERYVAQVRCRSDHGIWSNWSPKNYIKLQKDISVKDVVVWIVVVFLSTAACLILIWILALKKTKMIARLLPPVPGPKIKGLDAQLLQAGKSEELLSALDCQGFPPTSDSDDLLIEFLEIDDSEDQQLMPNHGKSHPNKHVRLAHQEIDSDSGRGSCESPSLLQEKYKEARKLPPTVEVPDPEEVQRNTDRKNLSETLKLEPERHLPRLTSSNPKSSTWPGDQPGHSHTPRYSSHDAIEICKRILKATHVKRSPILGRREGKHCSQLPEPIETISKVKTGQLEDEANITLNSQRNQDAFWLASPEQLPFTSTKPMDYVEIHKVRSDGALAVLPKQKESVDKTEKAPLPPLSTKEYSKVSTVVANHILVLLPETKTEVLPTFQEPPKESNPESQAEKNKIYCLPVPNTCTIQIGGLDYMDPNNFMPAFH</sequence>
<dbReference type="GO" id="GO:0009897">
    <property type="term" value="C:external side of plasma membrane"/>
    <property type="evidence" value="ECO:0007669"/>
    <property type="project" value="TreeGrafter"/>
</dbReference>
<evidence type="ECO:0000259" key="16">
    <source>
        <dbReference type="PROSITE" id="PS50853"/>
    </source>
</evidence>
<dbReference type="FunFam" id="2.60.40.10:FF:000287">
    <property type="entry name" value="Prolactin receptor"/>
    <property type="match status" value="2"/>
</dbReference>
<organism evidence="17 18">
    <name type="scientific">Pantherophis guttatus</name>
    <name type="common">Corn snake</name>
    <name type="synonym">Elaphe guttata</name>
    <dbReference type="NCBI Taxonomy" id="94885"/>
    <lineage>
        <taxon>Eukaryota</taxon>
        <taxon>Metazoa</taxon>
        <taxon>Chordata</taxon>
        <taxon>Craniata</taxon>
        <taxon>Vertebrata</taxon>
        <taxon>Euteleostomi</taxon>
        <taxon>Lepidosauria</taxon>
        <taxon>Squamata</taxon>
        <taxon>Bifurcata</taxon>
        <taxon>Unidentata</taxon>
        <taxon>Episquamata</taxon>
        <taxon>Toxicofera</taxon>
        <taxon>Serpentes</taxon>
        <taxon>Colubroidea</taxon>
        <taxon>Colubridae</taxon>
        <taxon>Colubrinae</taxon>
        <taxon>Pantherophis</taxon>
    </lineage>
</organism>
<dbReference type="PANTHER" id="PTHR23037:SF46">
    <property type="entry name" value="INTERLEUKIN 5 RECEPTOR SUBUNIT ALPHA"/>
    <property type="match status" value="1"/>
</dbReference>
<gene>
    <name evidence="18" type="primary">PRLR</name>
</gene>
<dbReference type="CTD" id="5618"/>
<keyword evidence="4 15" id="KW-0812">Transmembrane</keyword>
<evidence type="ECO:0000256" key="13">
    <source>
        <dbReference type="ARBA" id="ARBA00023180"/>
    </source>
</evidence>
<evidence type="ECO:0000256" key="8">
    <source>
        <dbReference type="ARBA" id="ARBA00022833"/>
    </source>
</evidence>
<keyword evidence="13" id="KW-0325">Glycoprotein</keyword>
<name>A0A6P9DR75_PANGU</name>
<evidence type="ECO:0000256" key="4">
    <source>
        <dbReference type="ARBA" id="ARBA00022692"/>
    </source>
</evidence>
<dbReference type="OMA" id="ANITCTW"/>
<keyword evidence="8" id="KW-0862">Zinc</keyword>
<dbReference type="GO" id="GO:0046872">
    <property type="term" value="F:metal ion binding"/>
    <property type="evidence" value="ECO:0007669"/>
    <property type="project" value="UniProtKB-KW"/>
</dbReference>
<evidence type="ECO:0000313" key="17">
    <source>
        <dbReference type="Proteomes" id="UP001652622"/>
    </source>
</evidence>
<evidence type="ECO:0000256" key="7">
    <source>
        <dbReference type="ARBA" id="ARBA00022737"/>
    </source>
</evidence>
<keyword evidence="6" id="KW-0732">Signal</keyword>
<evidence type="ECO:0000256" key="9">
    <source>
        <dbReference type="ARBA" id="ARBA00022989"/>
    </source>
</evidence>
<dbReference type="RefSeq" id="XP_034298292.1">
    <property type="nucleotide sequence ID" value="XM_034442401.2"/>
</dbReference>
<dbReference type="PROSITE" id="PS50853">
    <property type="entry name" value="FN3"/>
    <property type="match status" value="3"/>
</dbReference>
<dbReference type="InterPro" id="IPR036116">
    <property type="entry name" value="FN3_sf"/>
</dbReference>
<dbReference type="InterPro" id="IPR015152">
    <property type="entry name" value="Growth/epo_recpt_lig-bind"/>
</dbReference>
<feature type="domain" description="Fibronectin type-III" evidence="16">
    <location>
        <begin position="369"/>
        <end position="468"/>
    </location>
</feature>
<dbReference type="OrthoDB" id="8858139at2759"/>
<dbReference type="CDD" id="cd00063">
    <property type="entry name" value="FN3"/>
    <property type="match status" value="3"/>
</dbReference>
<dbReference type="GeneID" id="117679992"/>
<dbReference type="AlphaFoldDB" id="A0A6P9DR75"/>
<evidence type="ECO:0000256" key="5">
    <source>
        <dbReference type="ARBA" id="ARBA00022723"/>
    </source>
</evidence>
<feature type="domain" description="Fibronectin type-III" evidence="16">
    <location>
        <begin position="169"/>
        <end position="267"/>
    </location>
</feature>
<dbReference type="PANTHER" id="PTHR23037">
    <property type="entry name" value="CYTOKINE RECEPTOR"/>
    <property type="match status" value="1"/>
</dbReference>
<keyword evidence="5" id="KW-0479">Metal-binding</keyword>
<accession>A0A6P9DR75</accession>
<dbReference type="SUPFAM" id="SSF49265">
    <property type="entry name" value="Fibronectin type III"/>
    <property type="match status" value="4"/>
</dbReference>
<feature type="transmembrane region" description="Helical" evidence="15">
    <location>
        <begin position="474"/>
        <end position="497"/>
    </location>
</feature>
<comment type="subcellular location">
    <subcellularLocation>
        <location evidence="1">Membrane</location>
        <topology evidence="1">Single-pass type I membrane protein</topology>
    </subcellularLocation>
</comment>
<keyword evidence="11" id="KW-1015">Disulfide bond</keyword>
<comment type="similarity">
    <text evidence="2">Belongs to the type I cytokine receptor family. Type 1 subfamily.</text>
</comment>
<evidence type="ECO:0000256" key="12">
    <source>
        <dbReference type="ARBA" id="ARBA00023170"/>
    </source>
</evidence>
<keyword evidence="7" id="KW-0677">Repeat</keyword>
<dbReference type="FunFam" id="2.60.40.10:FF:000358">
    <property type="entry name" value="Prolactin receptor"/>
    <property type="match status" value="2"/>
</dbReference>
<evidence type="ECO:0000256" key="2">
    <source>
        <dbReference type="ARBA" id="ARBA00007885"/>
    </source>
</evidence>
<feature type="region of interest" description="Disordered" evidence="14">
    <location>
        <begin position="604"/>
        <end position="670"/>
    </location>
</feature>
<feature type="compositionally biased region" description="Basic and acidic residues" evidence="14">
    <location>
        <begin position="620"/>
        <end position="642"/>
    </location>
</feature>
<keyword evidence="17" id="KW-1185">Reference proteome</keyword>
<feature type="domain" description="Fibronectin type-III" evidence="16">
    <location>
        <begin position="67"/>
        <end position="164"/>
    </location>
</feature>
<evidence type="ECO:0000256" key="14">
    <source>
        <dbReference type="SAM" id="MobiDB-lite"/>
    </source>
</evidence>
<keyword evidence="10 15" id="KW-0472">Membrane</keyword>
<evidence type="ECO:0000256" key="10">
    <source>
        <dbReference type="ARBA" id="ARBA00023136"/>
    </source>
</evidence>
<dbReference type="Pfam" id="PF09067">
    <property type="entry name" value="EpoR_lig-bind"/>
    <property type="match status" value="2"/>
</dbReference>